<dbReference type="STRING" id="763034.HMPREF9446_00714"/>
<keyword evidence="3" id="KW-1185">Reference proteome</keyword>
<dbReference type="AlphaFoldDB" id="F3PPS2"/>
<name>F3PPS2_9BACE</name>
<dbReference type="eggNOG" id="ENOG502ZBPQ">
    <property type="taxonomic scope" value="Bacteria"/>
</dbReference>
<dbReference type="GeneID" id="86048485"/>
<protein>
    <recommendedName>
        <fullName evidence="4">Outer membrane protein beta-barrel domain-containing protein</fullName>
    </recommendedName>
</protein>
<reference evidence="2 3" key="1">
    <citation type="submission" date="2011-02" db="EMBL/GenBank/DDBJ databases">
        <authorList>
            <person name="Weinstock G."/>
            <person name="Sodergren E."/>
            <person name="Clifton S."/>
            <person name="Fulton L."/>
            <person name="Fulton B."/>
            <person name="Courtney L."/>
            <person name="Fronick C."/>
            <person name="Harrison M."/>
            <person name="Strong C."/>
            <person name="Farmer C."/>
            <person name="Delahaunty K."/>
            <person name="Markovic C."/>
            <person name="Hall O."/>
            <person name="Minx P."/>
            <person name="Tomlinson C."/>
            <person name="Mitreva M."/>
            <person name="Hou S."/>
            <person name="Chen J."/>
            <person name="Wollam A."/>
            <person name="Pepin K.H."/>
            <person name="Johnson M."/>
            <person name="Bhonagiri V."/>
            <person name="Zhang X."/>
            <person name="Suruliraj S."/>
            <person name="Warren W."/>
            <person name="Chinwalla A."/>
            <person name="Mardis E.R."/>
            <person name="Wilson R.K."/>
        </authorList>
    </citation>
    <scope>NUCLEOTIDE SEQUENCE [LARGE SCALE GENOMIC DNA]</scope>
    <source>
        <strain evidence="2 3">YIT 12057</strain>
    </source>
</reference>
<feature type="signal peptide" evidence="1">
    <location>
        <begin position="1"/>
        <end position="20"/>
    </location>
</feature>
<comment type="caution">
    <text evidence="2">The sequence shown here is derived from an EMBL/GenBank/DDBJ whole genome shotgun (WGS) entry which is preliminary data.</text>
</comment>
<accession>F3PPS2</accession>
<evidence type="ECO:0000313" key="2">
    <source>
        <dbReference type="EMBL" id="EGF58964.1"/>
    </source>
</evidence>
<sequence>MKTRTFILTCLLAMPAGHLAAQQPAEPEQRATVTTRGDSIIILKGKGDMRIKVYEDQLEEGEEKEVEIYEGVYLEKVDADKRTFLDALPFIPKKKRYNSYEPHNSGLYIGFSRMSNDFLSFGTGKQANLDLSQSWEFGFNFLSVYHNFKKNPHWGLNFGANWGYRSFSIDGNRALLKTNGASVLTEGDEETGYSKSRLRHFFFRIPVTLEWQQQLGNHRLIFFNAGPEFEIRHGVKSFSHINGGKKQTVGKGMYVRPVGVNLLAQAGYGNLGIYLRYSTYGLFQKDKGMEVSPYSFGIAWYW</sequence>
<evidence type="ECO:0008006" key="4">
    <source>
        <dbReference type="Google" id="ProtNLM"/>
    </source>
</evidence>
<dbReference type="HOGENOM" id="CLU_079875_0_0_10"/>
<keyword evidence="1" id="KW-0732">Signal</keyword>
<dbReference type="RefSeq" id="WP_009123971.1">
    <property type="nucleotide sequence ID" value="NZ_GL882614.1"/>
</dbReference>
<evidence type="ECO:0000313" key="3">
    <source>
        <dbReference type="Proteomes" id="UP000003416"/>
    </source>
</evidence>
<evidence type="ECO:0000256" key="1">
    <source>
        <dbReference type="SAM" id="SignalP"/>
    </source>
</evidence>
<proteinExistence type="predicted"/>
<gene>
    <name evidence="2" type="ORF">HMPREF9446_00714</name>
</gene>
<dbReference type="Proteomes" id="UP000003416">
    <property type="component" value="Unassembled WGS sequence"/>
</dbReference>
<dbReference type="EMBL" id="AFBN01000013">
    <property type="protein sequence ID" value="EGF58964.1"/>
    <property type="molecule type" value="Genomic_DNA"/>
</dbReference>
<organism evidence="2 3">
    <name type="scientific">Bacteroides fluxus YIT 12057</name>
    <dbReference type="NCBI Taxonomy" id="763034"/>
    <lineage>
        <taxon>Bacteria</taxon>
        <taxon>Pseudomonadati</taxon>
        <taxon>Bacteroidota</taxon>
        <taxon>Bacteroidia</taxon>
        <taxon>Bacteroidales</taxon>
        <taxon>Bacteroidaceae</taxon>
        <taxon>Bacteroides</taxon>
    </lineage>
</organism>
<feature type="chain" id="PRO_5003304661" description="Outer membrane protein beta-barrel domain-containing protein" evidence="1">
    <location>
        <begin position="21"/>
        <end position="302"/>
    </location>
</feature>